<evidence type="ECO:0000256" key="5">
    <source>
        <dbReference type="ARBA" id="ARBA00022989"/>
    </source>
</evidence>
<gene>
    <name evidence="11" type="ORF">QF206_02775</name>
</gene>
<dbReference type="EMBL" id="JASATX010000001">
    <property type="protein sequence ID" value="MDI2097892.1"/>
    <property type="molecule type" value="Genomic_DNA"/>
</dbReference>
<dbReference type="CDD" id="cd07185">
    <property type="entry name" value="OmpA_C-like"/>
    <property type="match status" value="1"/>
</dbReference>
<keyword evidence="6 7" id="KW-0472">Membrane</keyword>
<keyword evidence="11" id="KW-0282">Flagellum</keyword>
<dbReference type="Proteomes" id="UP001321506">
    <property type="component" value="Unassembled WGS sequence"/>
</dbReference>
<dbReference type="InterPro" id="IPR036737">
    <property type="entry name" value="OmpA-like_sf"/>
</dbReference>
<dbReference type="InterPro" id="IPR006665">
    <property type="entry name" value="OmpA-like"/>
</dbReference>
<evidence type="ECO:0000256" key="8">
    <source>
        <dbReference type="SAM" id="MobiDB-lite"/>
    </source>
</evidence>
<evidence type="ECO:0000313" key="11">
    <source>
        <dbReference type="EMBL" id="MDI2097892.1"/>
    </source>
</evidence>
<comment type="subcellular location">
    <subcellularLocation>
        <location evidence="1">Cell membrane</location>
        <topology evidence="1">Single-pass membrane protein</topology>
    </subcellularLocation>
</comment>
<protein>
    <submittedName>
        <fullName evidence="11">Flagellar motor protein MotB</fullName>
    </submittedName>
</protein>
<comment type="similarity">
    <text evidence="2">Belongs to the MotB family.</text>
</comment>
<evidence type="ECO:0000256" key="3">
    <source>
        <dbReference type="ARBA" id="ARBA00022475"/>
    </source>
</evidence>
<reference evidence="11 12" key="1">
    <citation type="submission" date="2023-04" db="EMBL/GenBank/DDBJ databases">
        <title>Klugiella caeni sp. nov. isolated from the sludge of biochemical tank.</title>
        <authorList>
            <person name="Geng K."/>
        </authorList>
    </citation>
    <scope>NUCLEOTIDE SEQUENCE [LARGE SCALE GENOMIC DNA]</scope>
    <source>
        <strain evidence="11 12">YN-L-19</strain>
    </source>
</reference>
<keyword evidence="5 9" id="KW-1133">Transmembrane helix</keyword>
<sequence length="271" mass="29685">MTVRRERSAGKPGRTRRRYGGEGAGHDGPDERWMASYLDMVTVLMCLFIVLFAMSTVDQEKYEELRASLQNGFGIEESDDPDAIPVTTVIPETVEDDEEALRAAAERELHDLIALRDRISADLTRHGIAENVRFDIDSRGLTIRLVGAETFFDGNSAALRPLAQNVLGVIAPAISGIPNQVSIEGHAEPEGDSGPYATDWELSADRSTKVLRHMVERLSIAATRVSSIGYGSARPVETDGAADRSLNRRVDIVVLSDESEEVRNLIPALLD</sequence>
<dbReference type="PANTHER" id="PTHR30329:SF21">
    <property type="entry name" value="LIPOPROTEIN YIAD-RELATED"/>
    <property type="match status" value="1"/>
</dbReference>
<dbReference type="InterPro" id="IPR025713">
    <property type="entry name" value="MotB-like_N_dom"/>
</dbReference>
<dbReference type="Pfam" id="PF13677">
    <property type="entry name" value="MotB_plug"/>
    <property type="match status" value="1"/>
</dbReference>
<keyword evidence="11" id="KW-0966">Cell projection</keyword>
<feature type="domain" description="OmpA-like" evidence="10">
    <location>
        <begin position="139"/>
        <end position="258"/>
    </location>
</feature>
<dbReference type="Gene3D" id="3.30.1330.60">
    <property type="entry name" value="OmpA-like domain"/>
    <property type="match status" value="1"/>
</dbReference>
<dbReference type="PANTHER" id="PTHR30329">
    <property type="entry name" value="STATOR ELEMENT OF FLAGELLAR MOTOR COMPLEX"/>
    <property type="match status" value="1"/>
</dbReference>
<dbReference type="SUPFAM" id="SSF103088">
    <property type="entry name" value="OmpA-like"/>
    <property type="match status" value="1"/>
</dbReference>
<feature type="transmembrane region" description="Helical" evidence="9">
    <location>
        <begin position="37"/>
        <end position="57"/>
    </location>
</feature>
<evidence type="ECO:0000256" key="4">
    <source>
        <dbReference type="ARBA" id="ARBA00022692"/>
    </source>
</evidence>
<keyword evidence="11" id="KW-0969">Cilium</keyword>
<dbReference type="GO" id="GO:0005886">
    <property type="term" value="C:plasma membrane"/>
    <property type="evidence" value="ECO:0007669"/>
    <property type="project" value="UniProtKB-SubCell"/>
</dbReference>
<evidence type="ECO:0000256" key="1">
    <source>
        <dbReference type="ARBA" id="ARBA00004162"/>
    </source>
</evidence>
<comment type="caution">
    <text evidence="11">The sequence shown here is derived from an EMBL/GenBank/DDBJ whole genome shotgun (WGS) entry which is preliminary data.</text>
</comment>
<name>A0AAW6T9R8_9MICO</name>
<evidence type="ECO:0000256" key="9">
    <source>
        <dbReference type="SAM" id="Phobius"/>
    </source>
</evidence>
<dbReference type="InterPro" id="IPR050330">
    <property type="entry name" value="Bact_OuterMem_StrucFunc"/>
</dbReference>
<evidence type="ECO:0000256" key="2">
    <source>
        <dbReference type="ARBA" id="ARBA00008914"/>
    </source>
</evidence>
<evidence type="ECO:0000256" key="6">
    <source>
        <dbReference type="ARBA" id="ARBA00023136"/>
    </source>
</evidence>
<keyword evidence="4 9" id="KW-0812">Transmembrane</keyword>
<evidence type="ECO:0000259" key="10">
    <source>
        <dbReference type="PROSITE" id="PS51123"/>
    </source>
</evidence>
<dbReference type="Pfam" id="PF00691">
    <property type="entry name" value="OmpA"/>
    <property type="match status" value="1"/>
</dbReference>
<dbReference type="RefSeq" id="WP_281487665.1">
    <property type="nucleotide sequence ID" value="NZ_JASATX010000001.1"/>
</dbReference>
<evidence type="ECO:0000256" key="7">
    <source>
        <dbReference type="PROSITE-ProRule" id="PRU00473"/>
    </source>
</evidence>
<keyword evidence="12" id="KW-1185">Reference proteome</keyword>
<evidence type="ECO:0000313" key="12">
    <source>
        <dbReference type="Proteomes" id="UP001321506"/>
    </source>
</evidence>
<feature type="region of interest" description="Disordered" evidence="8">
    <location>
        <begin position="1"/>
        <end position="26"/>
    </location>
</feature>
<accession>A0AAW6T9R8</accession>
<dbReference type="AlphaFoldDB" id="A0AAW6T9R8"/>
<proteinExistence type="inferred from homology"/>
<dbReference type="PROSITE" id="PS51123">
    <property type="entry name" value="OMPA_2"/>
    <property type="match status" value="1"/>
</dbReference>
<organism evidence="11 12">
    <name type="scientific">Ruicaihuangia caeni</name>
    <dbReference type="NCBI Taxonomy" id="3042517"/>
    <lineage>
        <taxon>Bacteria</taxon>
        <taxon>Bacillati</taxon>
        <taxon>Actinomycetota</taxon>
        <taxon>Actinomycetes</taxon>
        <taxon>Micrococcales</taxon>
        <taxon>Microbacteriaceae</taxon>
        <taxon>Ruicaihuangia</taxon>
    </lineage>
</organism>
<keyword evidence="3" id="KW-1003">Cell membrane</keyword>